<sequence>MNSVEFETMCDRMTVSSSETIVLTNALQDNLKA</sequence>
<organism evidence="1">
    <name type="scientific">marine metagenome</name>
    <dbReference type="NCBI Taxonomy" id="408172"/>
    <lineage>
        <taxon>unclassified sequences</taxon>
        <taxon>metagenomes</taxon>
        <taxon>ecological metagenomes</taxon>
    </lineage>
</organism>
<protein>
    <submittedName>
        <fullName evidence="1">Uncharacterized protein</fullName>
    </submittedName>
</protein>
<name>A0A383BTW9_9ZZZZ</name>
<dbReference type="EMBL" id="UINC01203452">
    <property type="protein sequence ID" value="SVE23716.1"/>
    <property type="molecule type" value="Genomic_DNA"/>
</dbReference>
<dbReference type="AlphaFoldDB" id="A0A383BTW9"/>
<accession>A0A383BTW9</accession>
<gene>
    <name evidence="1" type="ORF">METZ01_LOCUS476570</name>
</gene>
<evidence type="ECO:0000313" key="1">
    <source>
        <dbReference type="EMBL" id="SVE23716.1"/>
    </source>
</evidence>
<reference evidence="1" key="1">
    <citation type="submission" date="2018-05" db="EMBL/GenBank/DDBJ databases">
        <authorList>
            <person name="Lanie J.A."/>
            <person name="Ng W.-L."/>
            <person name="Kazmierczak K.M."/>
            <person name="Andrzejewski T.M."/>
            <person name="Davidsen T.M."/>
            <person name="Wayne K.J."/>
            <person name="Tettelin H."/>
            <person name="Glass J.I."/>
            <person name="Rusch D."/>
            <person name="Podicherti R."/>
            <person name="Tsui H.-C.T."/>
            <person name="Winkler M.E."/>
        </authorList>
    </citation>
    <scope>NUCLEOTIDE SEQUENCE</scope>
</reference>
<proteinExistence type="predicted"/>
<feature type="non-terminal residue" evidence="1">
    <location>
        <position position="33"/>
    </location>
</feature>